<dbReference type="Proteomes" id="UP000076154">
    <property type="component" value="Unassembled WGS sequence"/>
</dbReference>
<evidence type="ECO:0000313" key="1">
    <source>
        <dbReference type="EMBL" id="RDB31036.1"/>
    </source>
</evidence>
<reference evidence="1" key="1">
    <citation type="submission" date="2018-04" db="EMBL/GenBank/DDBJ databases">
        <title>Whole genome sequencing of Hypsizygus marmoreus.</title>
        <authorList>
            <person name="Choi I.-G."/>
            <person name="Min B."/>
            <person name="Kim J.-G."/>
            <person name="Kim S."/>
            <person name="Oh Y.-L."/>
            <person name="Kong W.-S."/>
            <person name="Park H."/>
            <person name="Jeong J."/>
            <person name="Song E.-S."/>
        </authorList>
    </citation>
    <scope>NUCLEOTIDE SEQUENCE [LARGE SCALE GENOMIC DNA]</scope>
    <source>
        <strain evidence="1">51987-8</strain>
    </source>
</reference>
<proteinExistence type="predicted"/>
<organism evidence="1 2">
    <name type="scientific">Hypsizygus marmoreus</name>
    <name type="common">White beech mushroom</name>
    <name type="synonym">Agaricus marmoreus</name>
    <dbReference type="NCBI Taxonomy" id="39966"/>
    <lineage>
        <taxon>Eukaryota</taxon>
        <taxon>Fungi</taxon>
        <taxon>Dikarya</taxon>
        <taxon>Basidiomycota</taxon>
        <taxon>Agaricomycotina</taxon>
        <taxon>Agaricomycetes</taxon>
        <taxon>Agaricomycetidae</taxon>
        <taxon>Agaricales</taxon>
        <taxon>Tricholomatineae</taxon>
        <taxon>Lyophyllaceae</taxon>
        <taxon>Hypsizygus</taxon>
    </lineage>
</organism>
<gene>
    <name evidence="1" type="ORF">Hypma_000163</name>
</gene>
<accession>A0A369KJA3</accession>
<keyword evidence="2" id="KW-1185">Reference proteome</keyword>
<sequence>MVNIDPVMHAEILKIPHDYFDFFMWRDVLVYKEAKASSVEFVDVLWSDFFSREDKTDGLENMDMVDEEVFR</sequence>
<protein>
    <submittedName>
        <fullName evidence="1">Uncharacterized protein</fullName>
    </submittedName>
</protein>
<dbReference type="EMBL" id="LUEZ02000002">
    <property type="protein sequence ID" value="RDB31036.1"/>
    <property type="molecule type" value="Genomic_DNA"/>
</dbReference>
<dbReference type="AlphaFoldDB" id="A0A369KJA3"/>
<dbReference type="InParanoid" id="A0A369KJA3"/>
<name>A0A369KJA3_HYPMA</name>
<evidence type="ECO:0000313" key="2">
    <source>
        <dbReference type="Proteomes" id="UP000076154"/>
    </source>
</evidence>
<comment type="caution">
    <text evidence="1">The sequence shown here is derived from an EMBL/GenBank/DDBJ whole genome shotgun (WGS) entry which is preliminary data.</text>
</comment>